<protein>
    <submittedName>
        <fullName evidence="2">Uncharacterized protein</fullName>
    </submittedName>
</protein>
<accession>E6VRL2</accession>
<reference evidence="3" key="1">
    <citation type="submission" date="2010-12" db="EMBL/GenBank/DDBJ databases">
        <title>Complete sequence of Desulfovibrio aespoeensis Aspo-2.</title>
        <authorList>
            <consortium name="US DOE Joint Genome Institute"/>
            <person name="Lucas S."/>
            <person name="Copeland A."/>
            <person name="Lapidus A."/>
            <person name="Cheng J.-F."/>
            <person name="Goodwin L."/>
            <person name="Pitluck S."/>
            <person name="Chertkov O."/>
            <person name="Misra M."/>
            <person name="Detter J.C."/>
            <person name="Han C."/>
            <person name="Tapia R."/>
            <person name="Land M."/>
            <person name="Hauser L."/>
            <person name="Kyrpides N."/>
            <person name="Ivanova N."/>
            <person name="Ovchinnikova G."/>
            <person name="Pedersen K."/>
            <person name="Jagevall S."/>
            <person name="Hazen T."/>
            <person name="Woyke T."/>
        </authorList>
    </citation>
    <scope>NUCLEOTIDE SEQUENCE [LARGE SCALE GENOMIC DNA]</scope>
    <source>
        <strain evidence="3">ATCC 700646 / DSM 10631 / Aspo-2</strain>
    </source>
</reference>
<reference evidence="2 3" key="2">
    <citation type="journal article" date="2014" name="Genome Announc.">
        <title>Complete Genome Sequence of the Subsurface, Mesophilic Sulfate-Reducing Bacterium Desulfovibrio aespoeensis Aspo-2.</title>
        <authorList>
            <person name="Pedersen K."/>
            <person name="Bengtsson A."/>
            <person name="Edlund J."/>
            <person name="Rabe L."/>
            <person name="Hazen T."/>
            <person name="Chakraborty R."/>
            <person name="Goodwin L."/>
            <person name="Shapiro N."/>
        </authorList>
    </citation>
    <scope>NUCLEOTIDE SEQUENCE [LARGE SCALE GENOMIC DNA]</scope>
    <source>
        <strain evidence="3">ATCC 700646 / DSM 10631 / Aspo-2</strain>
    </source>
</reference>
<feature type="transmembrane region" description="Helical" evidence="1">
    <location>
        <begin position="32"/>
        <end position="54"/>
    </location>
</feature>
<evidence type="ECO:0000313" key="2">
    <source>
        <dbReference type="EMBL" id="ADU63049.1"/>
    </source>
</evidence>
<evidence type="ECO:0000313" key="3">
    <source>
        <dbReference type="Proteomes" id="UP000002191"/>
    </source>
</evidence>
<organism evidence="2 3">
    <name type="scientific">Pseudodesulfovibrio aespoeensis (strain ATCC 700646 / DSM 10631 / Aspo-2)</name>
    <name type="common">Desulfovibrio aespoeensis</name>
    <dbReference type="NCBI Taxonomy" id="643562"/>
    <lineage>
        <taxon>Bacteria</taxon>
        <taxon>Pseudomonadati</taxon>
        <taxon>Thermodesulfobacteriota</taxon>
        <taxon>Desulfovibrionia</taxon>
        <taxon>Desulfovibrionales</taxon>
        <taxon>Desulfovibrionaceae</taxon>
    </lineage>
</organism>
<dbReference type="EMBL" id="CP002431">
    <property type="protein sequence ID" value="ADU63049.1"/>
    <property type="molecule type" value="Genomic_DNA"/>
</dbReference>
<evidence type="ECO:0000256" key="1">
    <source>
        <dbReference type="SAM" id="Phobius"/>
    </source>
</evidence>
<name>E6VRL2_PSEA9</name>
<gene>
    <name evidence="2" type="ordered locus">Daes_2041</name>
</gene>
<sequence>MNINETIASLRESASNFAADFLPGLTPETVRLAVAVTLGLVAVSLFLVALRLLFGGRRKPGLAKRVNIARTLQQQGAIIDLLGNGDEIVAVRFVITAAASGRLQCEIIERLDVIRTPEGTDAVCVFAPVRAEGGQVNSFTARLIESDRSGRRVDRITLAAPSGYAMIPRRRHTRKRVADQQFIRVKLWAEDPYASDILFEDAAPHIGVNSLTPEGANQSANAVVNISNGGLGLSVQDRFIPETCAVGAAVTLNLFMFNFREKTFKPYWYSGSVRSMKTGRPGFTRMGIEFDGSAQPLGPAGGLRWTRFSDD</sequence>
<dbReference type="OrthoDB" id="5456419at2"/>
<dbReference type="HOGENOM" id="CLU_902331_0_0_7"/>
<dbReference type="KEGG" id="das:Daes_2041"/>
<dbReference type="Proteomes" id="UP000002191">
    <property type="component" value="Chromosome"/>
</dbReference>
<dbReference type="AlphaFoldDB" id="E6VRL2"/>
<dbReference type="RefSeq" id="WP_013514962.1">
    <property type="nucleotide sequence ID" value="NC_014844.1"/>
</dbReference>
<proteinExistence type="predicted"/>
<keyword evidence="1" id="KW-0472">Membrane</keyword>
<dbReference type="STRING" id="643562.Daes_2041"/>
<keyword evidence="1" id="KW-0812">Transmembrane</keyword>
<keyword evidence="1" id="KW-1133">Transmembrane helix</keyword>
<dbReference type="eggNOG" id="ENOG50317RZ">
    <property type="taxonomic scope" value="Bacteria"/>
</dbReference>
<keyword evidence="3" id="KW-1185">Reference proteome</keyword>